<organism evidence="1 2">
    <name type="scientific">Megasphaera hexanoica</name>
    <dbReference type="NCBI Taxonomy" id="1675036"/>
    <lineage>
        <taxon>Bacteria</taxon>
        <taxon>Bacillati</taxon>
        <taxon>Bacillota</taxon>
        <taxon>Negativicutes</taxon>
        <taxon>Veillonellales</taxon>
        <taxon>Veillonellaceae</taxon>
        <taxon>Megasphaera</taxon>
    </lineage>
</organism>
<name>A0A848BSF8_9FIRM</name>
<dbReference type="Proteomes" id="UP000591071">
    <property type="component" value="Unassembled WGS sequence"/>
</dbReference>
<dbReference type="AlphaFoldDB" id="A0A848BSF8"/>
<proteinExistence type="predicted"/>
<evidence type="ECO:0000313" key="1">
    <source>
        <dbReference type="EMBL" id="NME27758.1"/>
    </source>
</evidence>
<dbReference type="RefSeq" id="WP_170087290.1">
    <property type="nucleotide sequence ID" value="NZ_JABAFG010000004.1"/>
</dbReference>
<protein>
    <submittedName>
        <fullName evidence="1">Uncharacterized protein</fullName>
    </submittedName>
</protein>
<reference evidence="1 2" key="1">
    <citation type="submission" date="2020-04" db="EMBL/GenBank/DDBJ databases">
        <authorList>
            <person name="Hitch T.C.A."/>
            <person name="Wylensek D."/>
            <person name="Clavel T."/>
        </authorList>
    </citation>
    <scope>NUCLEOTIDE SEQUENCE [LARGE SCALE GENOMIC DNA]</scope>
    <source>
        <strain evidence="1 2">Oil-RF-744-FAT-WT-6-1</strain>
    </source>
</reference>
<accession>A0A848BSF8</accession>
<evidence type="ECO:0000313" key="2">
    <source>
        <dbReference type="Proteomes" id="UP000591071"/>
    </source>
</evidence>
<comment type="caution">
    <text evidence="1">The sequence shown here is derived from an EMBL/GenBank/DDBJ whole genome shotgun (WGS) entry which is preliminary data.</text>
</comment>
<gene>
    <name evidence="1" type="ORF">HF872_03830</name>
</gene>
<dbReference type="EMBL" id="JABAFG010000004">
    <property type="protein sequence ID" value="NME27758.1"/>
    <property type="molecule type" value="Genomic_DNA"/>
</dbReference>
<sequence length="204" mass="23850">MKISNIKVYGLEDAMSYAKLPMMNPTGVDNMLSNMERGVLPEQTDKALGRMKRLGTTPIGSGHDNYLMGIIAQFTVDFTIKAWTEAERYHFFDIISSCSTMHALQKVNVDDAYIKYVDKRMVYIMDELITRYNDNPSHENFLKMVYSNPTGMKLTAAITTNYRQLKTIYYQRKDHRLPEWREFCKCLITDFPYFKELCLKDEVE</sequence>